<accession>A0ABS8QGH1</accession>
<reference evidence="7 8" key="1">
    <citation type="journal article" date="2023" name="Antonie Van Leeuwenhoek">
        <title>Unveiling the genomic potential of a novel thermostable glycoside hydrolases producing Neobacillus sedimentimangrovi UE25.</title>
        <authorList>
            <person name="Ejaz U."/>
            <person name="Saleem F."/>
            <person name="Rashid R."/>
            <person name="Hasan K.A."/>
            <person name="Syed M.N."/>
            <person name="Sohail M."/>
        </authorList>
    </citation>
    <scope>NUCLEOTIDE SEQUENCE [LARGE SCALE GENOMIC DNA]</scope>
    <source>
        <strain evidence="7 8">UE25</strain>
    </source>
</reference>
<dbReference type="PANTHER" id="PTHR39210:SF1">
    <property type="entry name" value="HEPARIN-SULFATE LYASE"/>
    <property type="match status" value="1"/>
</dbReference>
<evidence type="ECO:0000259" key="5">
    <source>
        <dbReference type="Pfam" id="PF07940"/>
    </source>
</evidence>
<dbReference type="SUPFAM" id="SSF48230">
    <property type="entry name" value="Chondroitin AC/alginate lyase"/>
    <property type="match status" value="1"/>
</dbReference>
<keyword evidence="4" id="KW-0456">Lyase</keyword>
<name>A0ABS8QGH1_9BACI</name>
<evidence type="ECO:0000256" key="3">
    <source>
        <dbReference type="ARBA" id="ARBA00022764"/>
    </source>
</evidence>
<comment type="caution">
    <text evidence="7">The sequence shown here is derived from an EMBL/GenBank/DDBJ whole genome shotgun (WGS) entry which is preliminary data.</text>
</comment>
<dbReference type="InterPro" id="IPR012480">
    <property type="entry name" value="Hepar_II_III_C"/>
</dbReference>
<evidence type="ECO:0000313" key="8">
    <source>
        <dbReference type="Proteomes" id="UP001162836"/>
    </source>
</evidence>
<evidence type="ECO:0000259" key="6">
    <source>
        <dbReference type="Pfam" id="PF16889"/>
    </source>
</evidence>
<dbReference type="Proteomes" id="UP001162836">
    <property type="component" value="Unassembled WGS sequence"/>
</dbReference>
<dbReference type="RefSeq" id="WP_231314488.1">
    <property type="nucleotide sequence ID" value="NZ_JAJODE010000010.1"/>
</dbReference>
<dbReference type="PANTHER" id="PTHR39210">
    <property type="entry name" value="HEPARIN-SULFATE LYASE"/>
    <property type="match status" value="1"/>
</dbReference>
<evidence type="ECO:0000256" key="4">
    <source>
        <dbReference type="ARBA" id="ARBA00023239"/>
    </source>
</evidence>
<dbReference type="Pfam" id="PF07940">
    <property type="entry name" value="Hepar_II_III_C"/>
    <property type="match status" value="1"/>
</dbReference>
<sequence length="697" mass="82671">MRLFKRTLPNQSSLQSADLILDNKIFLFKIWEPYSFKGNLSWTEDPYKDKTWKFYLHCLRMVSFLTNGYEMTKDLKYLKKAVWFITSWMEFNPTPEKNVSEWAWSGHGTANRLLNLIYFWSEYKNSPIYNEDFGQKFMDLLETHGHFLADQKNYEDYNHGIFQDQALLELTVFFKHFKNCDEWQEIAISRLLARFNKDVSNSGVHREHSPAYHVVVHNLFIVIKDFMDYHKIQYPADFSQKLYLMQDFLAYMTKSNGYLPLVGDTGLSSAFNSIEEGHILNEHWAYRSSKGKQGTLPEKIFLAYLDSGVALFRTDLNKHFKNKIFWYFSCAFNSIIHKHADDLSFELQYKNTDFIVDSGKYNYKEKDEFRKYFRSVFAHNTIAVDGKTYPLNKEQIGKSLLFDSYEQSESYYVVQGCHELYSGIRIYRTMIQLRDQALIIHDRIVSDKHHQYTQIFNIGKDVSVIKRDNDNFLLVSKKEDATISLRQMYHISSVSILKGQENPIYAWQSYDFNQKHPITSLHFTKDGQSIEFLTILAMDDSIHIDTVKIHEANNFYHFRFIDIYGNNLFTDIKVRKYSEEELFRQKIRQYGKSKEAKDAWELFSNRNGYKLVRCNMNLNKRQIKNQFFVELNGVLVKTIYANDIDSANQADFYSNGYVYISIANEDGNWSNDERPTKEQLNQYFERNKLILYYLDES</sequence>
<dbReference type="Gene3D" id="2.70.98.70">
    <property type="match status" value="1"/>
</dbReference>
<organism evidence="7 8">
    <name type="scientific">Neobacillus sedimentimangrovi</name>
    <dbReference type="NCBI Taxonomy" id="2699460"/>
    <lineage>
        <taxon>Bacteria</taxon>
        <taxon>Bacillati</taxon>
        <taxon>Bacillota</taxon>
        <taxon>Bacilli</taxon>
        <taxon>Bacillales</taxon>
        <taxon>Bacillaceae</taxon>
        <taxon>Neobacillus</taxon>
    </lineage>
</organism>
<evidence type="ECO:0000313" key="7">
    <source>
        <dbReference type="EMBL" id="MCD4838318.1"/>
    </source>
</evidence>
<evidence type="ECO:0000256" key="1">
    <source>
        <dbReference type="ARBA" id="ARBA00004418"/>
    </source>
</evidence>
<dbReference type="Gene3D" id="1.50.10.100">
    <property type="entry name" value="Chondroitin AC/alginate lyase"/>
    <property type="match status" value="1"/>
</dbReference>
<proteinExistence type="predicted"/>
<dbReference type="InterPro" id="IPR031680">
    <property type="entry name" value="Hepar_II_III_N"/>
</dbReference>
<dbReference type="EMBL" id="JAJODE010000010">
    <property type="protein sequence ID" value="MCD4838318.1"/>
    <property type="molecule type" value="Genomic_DNA"/>
</dbReference>
<comment type="subcellular location">
    <subcellularLocation>
        <location evidence="1">Periplasm</location>
    </subcellularLocation>
</comment>
<dbReference type="Pfam" id="PF16889">
    <property type="entry name" value="Hepar_II_III_N"/>
    <property type="match status" value="1"/>
</dbReference>
<feature type="domain" description="Heparinase II/III-like C-terminal" evidence="5">
    <location>
        <begin position="336"/>
        <end position="519"/>
    </location>
</feature>
<feature type="domain" description="Heparin-sulfate lyase N-terminal" evidence="6">
    <location>
        <begin position="20"/>
        <end position="268"/>
    </location>
</feature>
<keyword evidence="8" id="KW-1185">Reference proteome</keyword>
<evidence type="ECO:0000256" key="2">
    <source>
        <dbReference type="ARBA" id="ARBA00022729"/>
    </source>
</evidence>
<keyword evidence="2" id="KW-0732">Signal</keyword>
<protein>
    <submittedName>
        <fullName evidence="7">Heparinase II/III family protein</fullName>
    </submittedName>
</protein>
<gene>
    <name evidence="7" type="ORF">LRS37_05410</name>
</gene>
<dbReference type="InterPro" id="IPR008929">
    <property type="entry name" value="Chondroitin_lyas"/>
</dbReference>
<keyword evidence="3" id="KW-0574">Periplasm</keyword>